<dbReference type="PhylomeDB" id="Q1AT62"/>
<sequence>MQLALISHTIFRLGYPKWVGLAIDWTMFDTALPSGKRMRYQILRVAIPRKGRAIPLLQLAYDRDRLPANKSQNQSWSRRLFWP</sequence>
<reference evidence="1 2" key="1">
    <citation type="submission" date="2006-06" db="EMBL/GenBank/DDBJ databases">
        <title>Complete sequence of Rubrobacter xylanophilus DSM 9941.</title>
        <authorList>
            <consortium name="US DOE Joint Genome Institute"/>
            <person name="Copeland A."/>
            <person name="Lucas S."/>
            <person name="Lapidus A."/>
            <person name="Barry K."/>
            <person name="Detter J.C."/>
            <person name="Glavina del Rio T."/>
            <person name="Hammon N."/>
            <person name="Israni S."/>
            <person name="Dalin E."/>
            <person name="Tice H."/>
            <person name="Pitluck S."/>
            <person name="Munk A.C."/>
            <person name="Brettin T."/>
            <person name="Bruce D."/>
            <person name="Han C."/>
            <person name="Tapia R."/>
            <person name="Gilna P."/>
            <person name="Schmutz J."/>
            <person name="Larimer F."/>
            <person name="Land M."/>
            <person name="Hauser L."/>
            <person name="Kyrpides N."/>
            <person name="Lykidis A."/>
            <person name="da Costa M.S."/>
            <person name="Rainey F.A."/>
            <person name="Empadinhas N."/>
            <person name="Jolivet E."/>
            <person name="Battista J.R."/>
            <person name="Richardson P."/>
        </authorList>
    </citation>
    <scope>NUCLEOTIDE SEQUENCE [LARGE SCALE GENOMIC DNA]</scope>
    <source>
        <strain evidence="2">DSM 9941 / NBRC 16129 / PRD-1</strain>
    </source>
</reference>
<evidence type="ECO:0000313" key="1">
    <source>
        <dbReference type="EMBL" id="ABG05416.1"/>
    </source>
</evidence>
<organism evidence="1 2">
    <name type="scientific">Rubrobacter xylanophilus (strain DSM 9941 / JCM 11954 / NBRC 16129 / PRD-1)</name>
    <dbReference type="NCBI Taxonomy" id="266117"/>
    <lineage>
        <taxon>Bacteria</taxon>
        <taxon>Bacillati</taxon>
        <taxon>Actinomycetota</taxon>
        <taxon>Rubrobacteria</taxon>
        <taxon>Rubrobacterales</taxon>
        <taxon>Rubrobacteraceae</taxon>
        <taxon>Rubrobacter</taxon>
    </lineage>
</organism>
<name>Q1AT62_RUBXD</name>
<proteinExistence type="predicted"/>
<evidence type="ECO:0000313" key="2">
    <source>
        <dbReference type="Proteomes" id="UP000006637"/>
    </source>
</evidence>
<protein>
    <submittedName>
        <fullName evidence="1">Uncharacterized protein</fullName>
    </submittedName>
</protein>
<gene>
    <name evidence="1" type="ordered locus">Rxyl_2491</name>
</gene>
<dbReference type="HOGENOM" id="CLU_2540529_0_0_11"/>
<keyword evidence="2" id="KW-1185">Reference proteome</keyword>
<dbReference type="AlphaFoldDB" id="Q1AT62"/>
<dbReference type="KEGG" id="rxy:Rxyl_2491"/>
<accession>Q1AT62</accession>
<dbReference type="Proteomes" id="UP000006637">
    <property type="component" value="Chromosome"/>
</dbReference>
<dbReference type="STRING" id="266117.Rxyl_2491"/>
<dbReference type="EMBL" id="CP000386">
    <property type="protein sequence ID" value="ABG05416.1"/>
    <property type="molecule type" value="Genomic_DNA"/>
</dbReference>